<gene>
    <name evidence="2" type="ORF">LABALGLTS371_15790</name>
</gene>
<dbReference type="EMBL" id="SRRQ01000021">
    <property type="protein sequence ID" value="TWW10170.1"/>
    <property type="molecule type" value="Genomic_DNA"/>
</dbReference>
<proteinExistence type="predicted"/>
<dbReference type="InterPro" id="IPR027417">
    <property type="entry name" value="P-loop_NTPase"/>
</dbReference>
<protein>
    <recommendedName>
        <fullName evidence="1">Virulence-associated protein E-like domain-containing protein</fullName>
    </recommendedName>
</protein>
<sequence length="409" mass="46693">MKSSGVAELIRKTDLELMMDEFTGRVINKKRTLLGDVWIEAGEITDNLFPALQVYLERKFDGIYSPTKIREALNILAVENQFSQPAELYDSYEKKWDHVKRIDTLGTVFFGNPLADEAIKNMLLYMVAGAYGYTVDWQYTIDFIGRQGTGKTQFLKTLGGQYYTDQITSFRDKDSLEVMAGSLLVNDDEMLVSSGKSAIEFKKFVSSTKLTFRASYGYVSANHQRRFVIARTTNDFGYIKDLTGNRRIVPVVVYEKLQQRHPASITPKEAEQIMGEAVSEFDWDRLKNASRSFDKKIGSTMSETIAELNSDGEFIERVQNYVDMKDEWFTKYDIYMYLTSGDPSLLDANSARFVNRKIVDVLSTLGYREKVQKINGKAKRIIINDDESTEGVDVGSMFEQLERETGSEQ</sequence>
<name>A0A5C6M5W0_9LACO</name>
<evidence type="ECO:0000313" key="3">
    <source>
        <dbReference type="Proteomes" id="UP000321659"/>
    </source>
</evidence>
<dbReference type="Proteomes" id="UP000321659">
    <property type="component" value="Unassembled WGS sequence"/>
</dbReference>
<dbReference type="SUPFAM" id="SSF52540">
    <property type="entry name" value="P-loop containing nucleoside triphosphate hydrolases"/>
    <property type="match status" value="1"/>
</dbReference>
<dbReference type="PANTHER" id="PTHR34985:SF1">
    <property type="entry name" value="SLR0554 PROTEIN"/>
    <property type="match status" value="1"/>
</dbReference>
<dbReference type="InterPro" id="IPR007936">
    <property type="entry name" value="VapE-like_dom"/>
</dbReference>
<organism evidence="2 3">
    <name type="scientific">Dellaglioa algida</name>
    <dbReference type="NCBI Taxonomy" id="105612"/>
    <lineage>
        <taxon>Bacteria</taxon>
        <taxon>Bacillati</taxon>
        <taxon>Bacillota</taxon>
        <taxon>Bacilli</taxon>
        <taxon>Lactobacillales</taxon>
        <taxon>Lactobacillaceae</taxon>
        <taxon>Dellaglioa</taxon>
    </lineage>
</organism>
<feature type="domain" description="Virulence-associated protein E-like" evidence="1">
    <location>
        <begin position="94"/>
        <end position="282"/>
    </location>
</feature>
<evidence type="ECO:0000313" key="2">
    <source>
        <dbReference type="EMBL" id="TWW10170.1"/>
    </source>
</evidence>
<dbReference type="PANTHER" id="PTHR34985">
    <property type="entry name" value="SLR0554 PROTEIN"/>
    <property type="match status" value="1"/>
</dbReference>
<reference evidence="2 3" key="1">
    <citation type="submission" date="2019-04" db="EMBL/GenBank/DDBJ databases">
        <title>In vitro growth and metabolic characteristics of meat-borne Lactobacillus algidus strains.</title>
        <authorList>
            <person name="Sade E."/>
            <person name="Per J."/>
            <person name="Tytti H."/>
            <person name="Johanna B.K."/>
        </authorList>
    </citation>
    <scope>NUCLEOTIDE SEQUENCE [LARGE SCALE GENOMIC DNA]</scope>
    <source>
        <strain evidence="2 3">LTS37-1</strain>
    </source>
</reference>
<dbReference type="RefSeq" id="WP_146303382.1">
    <property type="nucleotide sequence ID" value="NZ_JANXKZ010000002.1"/>
</dbReference>
<dbReference type="AlphaFoldDB" id="A0A5C6M5W0"/>
<evidence type="ECO:0000259" key="1">
    <source>
        <dbReference type="Pfam" id="PF05272"/>
    </source>
</evidence>
<accession>A0A5C6M5W0</accession>
<dbReference type="Pfam" id="PF05272">
    <property type="entry name" value="VapE-like_dom"/>
    <property type="match status" value="1"/>
</dbReference>
<comment type="caution">
    <text evidence="2">The sequence shown here is derived from an EMBL/GenBank/DDBJ whole genome shotgun (WGS) entry which is preliminary data.</text>
</comment>